<keyword evidence="2" id="KW-1185">Reference proteome</keyword>
<comment type="caution">
    <text evidence="1">The sequence shown here is derived from an EMBL/GenBank/DDBJ whole genome shotgun (WGS) entry which is preliminary data.</text>
</comment>
<sequence>MAYLIFIGVATFWSCCLLDSVFVGDGGLLVMAFVGDSIY</sequence>
<organism evidence="1 2">
    <name type="scientific">Racocetra persica</name>
    <dbReference type="NCBI Taxonomy" id="160502"/>
    <lineage>
        <taxon>Eukaryota</taxon>
        <taxon>Fungi</taxon>
        <taxon>Fungi incertae sedis</taxon>
        <taxon>Mucoromycota</taxon>
        <taxon>Glomeromycotina</taxon>
        <taxon>Glomeromycetes</taxon>
        <taxon>Diversisporales</taxon>
        <taxon>Gigasporaceae</taxon>
        <taxon>Racocetra</taxon>
    </lineage>
</organism>
<gene>
    <name evidence="1" type="ORF">RPERSI_LOCUS1611</name>
</gene>
<dbReference type="EMBL" id="CAJVQC010001539">
    <property type="protein sequence ID" value="CAG8496143.1"/>
    <property type="molecule type" value="Genomic_DNA"/>
</dbReference>
<name>A0ACA9KWE6_9GLOM</name>
<evidence type="ECO:0000313" key="2">
    <source>
        <dbReference type="Proteomes" id="UP000789920"/>
    </source>
</evidence>
<reference evidence="1" key="1">
    <citation type="submission" date="2021-06" db="EMBL/GenBank/DDBJ databases">
        <authorList>
            <person name="Kallberg Y."/>
            <person name="Tangrot J."/>
            <person name="Rosling A."/>
        </authorList>
    </citation>
    <scope>NUCLEOTIDE SEQUENCE</scope>
    <source>
        <strain evidence="1">MA461A</strain>
    </source>
</reference>
<proteinExistence type="predicted"/>
<protein>
    <submittedName>
        <fullName evidence="1">20572_t:CDS:1</fullName>
    </submittedName>
</protein>
<dbReference type="Proteomes" id="UP000789920">
    <property type="component" value="Unassembled WGS sequence"/>
</dbReference>
<accession>A0ACA9KWE6</accession>
<evidence type="ECO:0000313" key="1">
    <source>
        <dbReference type="EMBL" id="CAG8496143.1"/>
    </source>
</evidence>